<dbReference type="GO" id="GO:0016779">
    <property type="term" value="F:nucleotidyltransferase activity"/>
    <property type="evidence" value="ECO:0007669"/>
    <property type="project" value="UniProtKB-KW"/>
</dbReference>
<evidence type="ECO:0000313" key="1">
    <source>
        <dbReference type="EMBL" id="RQP70040.1"/>
    </source>
</evidence>
<reference evidence="1 2" key="1">
    <citation type="submission" date="2018-08" db="EMBL/GenBank/DDBJ databases">
        <title>Comparative analysis of Burkholderia isolates from Puerto Rico.</title>
        <authorList>
            <person name="Hall C."/>
            <person name="Sahl J."/>
            <person name="Wagner D."/>
        </authorList>
    </citation>
    <scope>NUCLEOTIDE SEQUENCE [LARGE SCALE GENOMIC DNA]</scope>
    <source>
        <strain evidence="1 2">Bp8964</strain>
    </source>
</reference>
<keyword evidence="1" id="KW-0548">Nucleotidyltransferase</keyword>
<keyword evidence="1" id="KW-0808">Transferase</keyword>
<protein>
    <submittedName>
        <fullName evidence="1">Phosphopantetheine adenylyltransferase</fullName>
    </submittedName>
</protein>
<accession>A0AB74CY10</accession>
<evidence type="ECO:0000313" key="2">
    <source>
        <dbReference type="Proteomes" id="UP000273734"/>
    </source>
</evidence>
<proteinExistence type="predicted"/>
<sequence>MGVQPCDAHATAELGKRRSHVASFWNAHYSSFSRRSK</sequence>
<dbReference type="EMBL" id="QTNY01000030">
    <property type="protein sequence ID" value="RQP70040.1"/>
    <property type="molecule type" value="Genomic_DNA"/>
</dbReference>
<dbReference type="AlphaFoldDB" id="A0AB74CY10"/>
<comment type="caution">
    <text evidence="1">The sequence shown here is derived from an EMBL/GenBank/DDBJ whole genome shotgun (WGS) entry which is preliminary data.</text>
</comment>
<organism evidence="1 2">
    <name type="scientific">Burkholderia ubonensis</name>
    <dbReference type="NCBI Taxonomy" id="101571"/>
    <lineage>
        <taxon>Bacteria</taxon>
        <taxon>Pseudomonadati</taxon>
        <taxon>Pseudomonadota</taxon>
        <taxon>Betaproteobacteria</taxon>
        <taxon>Burkholderiales</taxon>
        <taxon>Burkholderiaceae</taxon>
        <taxon>Burkholderia</taxon>
        <taxon>Burkholderia cepacia complex</taxon>
    </lineage>
</organism>
<gene>
    <name evidence="1" type="ORF">DF015_31320</name>
</gene>
<dbReference type="Proteomes" id="UP000273734">
    <property type="component" value="Unassembled WGS sequence"/>
</dbReference>
<name>A0AB74CY10_9BURK</name>